<sequence>MKKILIMAACSAIAVGVLAETKPFQASLTPDIAIQSKDTRIDGVALSIWGENPQSAFALGFVNGSTGDSKGFSLGLLNYSEDYTGVQWGIVNYSTGEFTGWQNGFVNYAENMTGLQSAFVNYAEQVKGVQFGAVNVAMQMTGLQFGWVNYAEKVDSGVQIGLVNIIKQNEWFTNFPDELAKGMVILNWRFN</sequence>
<evidence type="ECO:0000256" key="1">
    <source>
        <dbReference type="SAM" id="SignalP"/>
    </source>
</evidence>
<proteinExistence type="predicted"/>
<evidence type="ECO:0000313" key="2">
    <source>
        <dbReference type="EMBL" id="VGO22547.1"/>
    </source>
</evidence>
<protein>
    <submittedName>
        <fullName evidence="2">Uncharacterized protein</fullName>
    </submittedName>
</protein>
<accession>A0A6C2UTK3</accession>
<keyword evidence="3" id="KW-1185">Reference proteome</keyword>
<organism evidence="2 3">
    <name type="scientific">Pontiella sulfatireligans</name>
    <dbReference type="NCBI Taxonomy" id="2750658"/>
    <lineage>
        <taxon>Bacteria</taxon>
        <taxon>Pseudomonadati</taxon>
        <taxon>Kiritimatiellota</taxon>
        <taxon>Kiritimatiellia</taxon>
        <taxon>Kiritimatiellales</taxon>
        <taxon>Pontiellaceae</taxon>
        <taxon>Pontiella</taxon>
    </lineage>
</organism>
<evidence type="ECO:0000313" key="3">
    <source>
        <dbReference type="Proteomes" id="UP000346198"/>
    </source>
</evidence>
<feature type="signal peptide" evidence="1">
    <location>
        <begin position="1"/>
        <end position="19"/>
    </location>
</feature>
<dbReference type="Proteomes" id="UP000346198">
    <property type="component" value="Unassembled WGS sequence"/>
</dbReference>
<dbReference type="NCBIfam" id="NF047436">
    <property type="entry name" value="LA_2272_repeat"/>
    <property type="match status" value="2"/>
</dbReference>
<dbReference type="InterPro" id="IPR058093">
    <property type="entry name" value="LA_2272-like"/>
</dbReference>
<gene>
    <name evidence="2" type="ORF">SCARR_04631</name>
</gene>
<dbReference type="AlphaFoldDB" id="A0A6C2UTK3"/>
<keyword evidence="1" id="KW-0732">Signal</keyword>
<dbReference type="RefSeq" id="WP_136063976.1">
    <property type="nucleotide sequence ID" value="NZ_CAAHFH010000002.1"/>
</dbReference>
<dbReference type="EMBL" id="CAAHFH010000002">
    <property type="protein sequence ID" value="VGO22547.1"/>
    <property type="molecule type" value="Genomic_DNA"/>
</dbReference>
<feature type="chain" id="PRO_5025406287" evidence="1">
    <location>
        <begin position="20"/>
        <end position="191"/>
    </location>
</feature>
<reference evidence="2 3" key="1">
    <citation type="submission" date="2019-04" db="EMBL/GenBank/DDBJ databases">
        <authorList>
            <person name="Van Vliet M D."/>
        </authorList>
    </citation>
    <scope>NUCLEOTIDE SEQUENCE [LARGE SCALE GENOMIC DNA]</scope>
    <source>
        <strain evidence="2 3">F21</strain>
    </source>
</reference>
<name>A0A6C2UTK3_9BACT</name>